<dbReference type="EMBL" id="DVHU01000023">
    <property type="protein sequence ID" value="HIR92324.1"/>
    <property type="molecule type" value="Genomic_DNA"/>
</dbReference>
<dbReference type="PROSITE" id="PS00653">
    <property type="entry name" value="GLYCOSYL_HYDROL_F1_2"/>
    <property type="match status" value="1"/>
</dbReference>
<keyword evidence="2 5" id="KW-0378">Hydrolase</keyword>
<dbReference type="GO" id="GO:0008422">
    <property type="term" value="F:beta-glucosidase activity"/>
    <property type="evidence" value="ECO:0007669"/>
    <property type="project" value="TreeGrafter"/>
</dbReference>
<dbReference type="InterPro" id="IPR033132">
    <property type="entry name" value="GH_1_N_CS"/>
</dbReference>
<evidence type="ECO:0000256" key="3">
    <source>
        <dbReference type="ARBA" id="ARBA00023295"/>
    </source>
</evidence>
<reference evidence="5" key="2">
    <citation type="journal article" date="2021" name="PeerJ">
        <title>Extensive microbial diversity within the chicken gut microbiome revealed by metagenomics and culture.</title>
        <authorList>
            <person name="Gilroy R."/>
            <person name="Ravi A."/>
            <person name="Getino M."/>
            <person name="Pursley I."/>
            <person name="Horton D.L."/>
            <person name="Alikhan N.F."/>
            <person name="Baker D."/>
            <person name="Gharbi K."/>
            <person name="Hall N."/>
            <person name="Watson M."/>
            <person name="Adriaenssens E.M."/>
            <person name="Foster-Nyarko E."/>
            <person name="Jarju S."/>
            <person name="Secka A."/>
            <person name="Antonio M."/>
            <person name="Oren A."/>
            <person name="Chaudhuri R.R."/>
            <person name="La Ragione R."/>
            <person name="Hildebrand F."/>
            <person name="Pallen M.J."/>
        </authorList>
    </citation>
    <scope>NUCLEOTIDE SEQUENCE</scope>
    <source>
        <strain evidence="5">ChiSxjej1B13-7041</strain>
    </source>
</reference>
<protein>
    <submittedName>
        <fullName evidence="5">Glycoside hydrolase family 1 protein</fullName>
    </submittedName>
</protein>
<name>A0A9D1EIS7_9FIRM</name>
<organism evidence="5 6">
    <name type="scientific">Candidatus Egerieimonas intestinavium</name>
    <dbReference type="NCBI Taxonomy" id="2840777"/>
    <lineage>
        <taxon>Bacteria</taxon>
        <taxon>Bacillati</taxon>
        <taxon>Bacillota</taxon>
        <taxon>Clostridia</taxon>
        <taxon>Lachnospirales</taxon>
        <taxon>Lachnospiraceae</taxon>
        <taxon>Lachnospiraceae incertae sedis</taxon>
        <taxon>Candidatus Egerieimonas</taxon>
    </lineage>
</organism>
<evidence type="ECO:0000313" key="6">
    <source>
        <dbReference type="Proteomes" id="UP000886841"/>
    </source>
</evidence>
<dbReference type="Pfam" id="PF00232">
    <property type="entry name" value="Glyco_hydro_1"/>
    <property type="match status" value="1"/>
</dbReference>
<dbReference type="Proteomes" id="UP000886841">
    <property type="component" value="Unassembled WGS sequence"/>
</dbReference>
<dbReference type="FunFam" id="3.20.20.80:FF:000004">
    <property type="entry name" value="Beta-glucosidase 6-phospho-beta-glucosidase"/>
    <property type="match status" value="1"/>
</dbReference>
<comment type="similarity">
    <text evidence="1 4">Belongs to the glycosyl hydrolase 1 family.</text>
</comment>
<dbReference type="GO" id="GO:0005829">
    <property type="term" value="C:cytosol"/>
    <property type="evidence" value="ECO:0007669"/>
    <property type="project" value="TreeGrafter"/>
</dbReference>
<comment type="caution">
    <text evidence="5">The sequence shown here is derived from an EMBL/GenBank/DDBJ whole genome shotgun (WGS) entry which is preliminary data.</text>
</comment>
<dbReference type="SUPFAM" id="SSF51445">
    <property type="entry name" value="(Trans)glycosidases"/>
    <property type="match status" value="1"/>
</dbReference>
<sequence length="468" mass="53405">MFDKNFLWGASTAANQVEGGWNEGGKGVSVIDVLAQGENQRMETDGVIPGKYYSSHKAVDFYHHYKEDIALFAEMGLKAFRLSIAWTRIFPTGTEHSPNEAGLAYYDQLIDELKKYHIEPVVTISHYEPPFALSKQGGWANRQMIEYYLNFCRVLFERYKGKVKYWITFNEINCLMVPFGIMTAGGIFSKIEDPQNTEQLRFQALHHQFVASARAVALAHQIDPSYQLGCMIASMLSYPLTCNPQDVFLALQHSQMKNNFCPDVMVRGRYPGYSRRYFQEHEITIAMEPGDEEILKKGTVDFLSFSYYMSSCIGINPEAEQVEGNLISGLKNPYLQASEYGWQIDSLGLRYILNSFFDRYQVPLMIVENGLGARDTLENGQVHDAYRIAYLREHIKSLEEALADGVEVIGYLPWSAIDLMALSTGNIEKRYGFVYVDVDNQGNGSFQRIKKDSFYWYQKVIHSNGAQK</sequence>
<dbReference type="Gene3D" id="3.20.20.80">
    <property type="entry name" value="Glycosidases"/>
    <property type="match status" value="1"/>
</dbReference>
<evidence type="ECO:0000256" key="2">
    <source>
        <dbReference type="ARBA" id="ARBA00022801"/>
    </source>
</evidence>
<evidence type="ECO:0000313" key="5">
    <source>
        <dbReference type="EMBL" id="HIR92324.1"/>
    </source>
</evidence>
<dbReference type="AlphaFoldDB" id="A0A9D1EIS7"/>
<gene>
    <name evidence="5" type="ORF">IAB98_02735</name>
</gene>
<dbReference type="PANTHER" id="PTHR10353:SF122">
    <property type="entry name" value="6-PHOSPHO-BETA-GLUCOSIDASE ASCB-RELATED"/>
    <property type="match status" value="1"/>
</dbReference>
<dbReference type="InterPro" id="IPR001360">
    <property type="entry name" value="Glyco_hydro_1"/>
</dbReference>
<reference evidence="5" key="1">
    <citation type="submission" date="2020-10" db="EMBL/GenBank/DDBJ databases">
        <authorList>
            <person name="Gilroy R."/>
        </authorList>
    </citation>
    <scope>NUCLEOTIDE SEQUENCE</scope>
    <source>
        <strain evidence="5">ChiSxjej1B13-7041</strain>
    </source>
</reference>
<evidence type="ECO:0000256" key="4">
    <source>
        <dbReference type="RuleBase" id="RU003690"/>
    </source>
</evidence>
<evidence type="ECO:0000256" key="1">
    <source>
        <dbReference type="ARBA" id="ARBA00010838"/>
    </source>
</evidence>
<keyword evidence="3" id="KW-0326">Glycosidase</keyword>
<dbReference type="GO" id="GO:0016052">
    <property type="term" value="P:carbohydrate catabolic process"/>
    <property type="evidence" value="ECO:0007669"/>
    <property type="project" value="TreeGrafter"/>
</dbReference>
<dbReference type="PRINTS" id="PR00131">
    <property type="entry name" value="GLHYDRLASE1"/>
</dbReference>
<proteinExistence type="inferred from homology"/>
<accession>A0A9D1EIS7</accession>
<dbReference type="PANTHER" id="PTHR10353">
    <property type="entry name" value="GLYCOSYL HYDROLASE"/>
    <property type="match status" value="1"/>
</dbReference>
<dbReference type="InterPro" id="IPR017853">
    <property type="entry name" value="GH"/>
</dbReference>